<evidence type="ECO:0000313" key="1">
    <source>
        <dbReference type="EMBL" id="KIJ04687.1"/>
    </source>
</evidence>
<sequence>MSPPHIVQASNNTVVLEVDNLLVGWPAYVINYTPSHPGPIKFILRLKDASPYVWVEEEDSDSDESGTQQPAVVVPDNARTTTNVVKSLTVDVLPETTSNVPICVPVDATPVELHGLLKELTRKNLKRDRFVDNDIPWPPPRPRAFHEVDKKAATTRFETLKALPRSVKAVGKENKA</sequence>
<reference evidence="1 2" key="1">
    <citation type="submission" date="2014-06" db="EMBL/GenBank/DDBJ databases">
        <authorList>
            <consortium name="DOE Joint Genome Institute"/>
            <person name="Kuo A."/>
            <person name="Kohler A."/>
            <person name="Nagy L.G."/>
            <person name="Floudas D."/>
            <person name="Copeland A."/>
            <person name="Barry K.W."/>
            <person name="Cichocki N."/>
            <person name="Veneault-Fourrey C."/>
            <person name="LaButti K."/>
            <person name="Lindquist E.A."/>
            <person name="Lipzen A."/>
            <person name="Lundell T."/>
            <person name="Morin E."/>
            <person name="Murat C."/>
            <person name="Sun H."/>
            <person name="Tunlid A."/>
            <person name="Henrissat B."/>
            <person name="Grigoriev I.V."/>
            <person name="Hibbett D.S."/>
            <person name="Martin F."/>
            <person name="Nordberg H.P."/>
            <person name="Cantor M.N."/>
            <person name="Hua S.X."/>
        </authorList>
    </citation>
    <scope>NUCLEOTIDE SEQUENCE [LARGE SCALE GENOMIC DNA]</scope>
    <source>
        <strain evidence="1 2">ATCC 200175</strain>
    </source>
</reference>
<evidence type="ECO:0000313" key="2">
    <source>
        <dbReference type="Proteomes" id="UP000053647"/>
    </source>
</evidence>
<dbReference type="HOGENOM" id="CLU_090730_0_0_1"/>
<accession>A0A0C9T8Z6</accession>
<name>A0A0C9T8Z6_PAXIN</name>
<dbReference type="AlphaFoldDB" id="A0A0C9T8Z6"/>
<dbReference type="OrthoDB" id="2650059at2759"/>
<gene>
    <name evidence="1" type="ORF">PAXINDRAFT_104060</name>
</gene>
<reference evidence="2" key="2">
    <citation type="submission" date="2015-01" db="EMBL/GenBank/DDBJ databases">
        <title>Evolutionary Origins and Diversification of the Mycorrhizal Mutualists.</title>
        <authorList>
            <consortium name="DOE Joint Genome Institute"/>
            <consortium name="Mycorrhizal Genomics Consortium"/>
            <person name="Kohler A."/>
            <person name="Kuo A."/>
            <person name="Nagy L.G."/>
            <person name="Floudas D."/>
            <person name="Copeland A."/>
            <person name="Barry K.W."/>
            <person name="Cichocki N."/>
            <person name="Veneault-Fourrey C."/>
            <person name="LaButti K."/>
            <person name="Lindquist E.A."/>
            <person name="Lipzen A."/>
            <person name="Lundell T."/>
            <person name="Morin E."/>
            <person name="Murat C."/>
            <person name="Riley R."/>
            <person name="Ohm R."/>
            <person name="Sun H."/>
            <person name="Tunlid A."/>
            <person name="Henrissat B."/>
            <person name="Grigoriev I.V."/>
            <person name="Hibbett D.S."/>
            <person name="Martin F."/>
        </authorList>
    </citation>
    <scope>NUCLEOTIDE SEQUENCE [LARGE SCALE GENOMIC DNA]</scope>
    <source>
        <strain evidence="2">ATCC 200175</strain>
    </source>
</reference>
<keyword evidence="2" id="KW-1185">Reference proteome</keyword>
<dbReference type="Proteomes" id="UP000053647">
    <property type="component" value="Unassembled WGS sequence"/>
</dbReference>
<proteinExistence type="predicted"/>
<protein>
    <submittedName>
        <fullName evidence="1">Uncharacterized protein</fullName>
    </submittedName>
</protein>
<dbReference type="EMBL" id="KN821603">
    <property type="protein sequence ID" value="KIJ04687.1"/>
    <property type="molecule type" value="Genomic_DNA"/>
</dbReference>
<organism evidence="1 2">
    <name type="scientific">Paxillus involutus ATCC 200175</name>
    <dbReference type="NCBI Taxonomy" id="664439"/>
    <lineage>
        <taxon>Eukaryota</taxon>
        <taxon>Fungi</taxon>
        <taxon>Dikarya</taxon>
        <taxon>Basidiomycota</taxon>
        <taxon>Agaricomycotina</taxon>
        <taxon>Agaricomycetes</taxon>
        <taxon>Agaricomycetidae</taxon>
        <taxon>Boletales</taxon>
        <taxon>Paxilineae</taxon>
        <taxon>Paxillaceae</taxon>
        <taxon>Paxillus</taxon>
    </lineage>
</organism>